<accession>A0A381YXF2</accession>
<dbReference type="Gene3D" id="3.90.230.10">
    <property type="entry name" value="Creatinase/methionine aminopeptidase superfamily"/>
    <property type="match status" value="1"/>
</dbReference>
<dbReference type="InterPro" id="IPR050659">
    <property type="entry name" value="Peptidase_M24B"/>
</dbReference>
<dbReference type="Gene3D" id="3.40.350.10">
    <property type="entry name" value="Creatinase/prolidase N-terminal domain"/>
    <property type="match status" value="1"/>
</dbReference>
<dbReference type="AlphaFoldDB" id="A0A381YXF2"/>
<sequence>MQRFSELIGDQGFDMAVVADTKSIAYLTGFLRSDLGVSTMKHVLLLVYPDNGPLLLNSRMFAAQAQKTYHGEMLVYADYDIHHKMVTHLEDALPILRERLTSKPKPLNKIGIEGRYLFSGYLTLLNELYPSSEFTDISNVLPNMRRIKEEDEVALIRQSEAQIVLAYRTIKEAIVAGSTEMDAFLAGTVALSKEIDEPTFFNGDFVSGERAVDIGGPPTGRVLKSGDMFIFDLWTTTHGYWADTCRTFVVGGKPTAEQNRMHDVVCKAVDAGEALLRPGVPARDVYRAMYDTIADEGYGDHFPHHGGHGFGLYAHESPFFIPAADEILEEGMTCTLEPGVYVEGIGGVRSEDNYLITNTGMENLTPYPRGL</sequence>
<dbReference type="InterPro" id="IPR000994">
    <property type="entry name" value="Pept_M24"/>
</dbReference>
<dbReference type="Pfam" id="PF01321">
    <property type="entry name" value="Creatinase_N"/>
    <property type="match status" value="1"/>
</dbReference>
<dbReference type="SUPFAM" id="SSF55920">
    <property type="entry name" value="Creatinase/aminopeptidase"/>
    <property type="match status" value="1"/>
</dbReference>
<evidence type="ECO:0000313" key="3">
    <source>
        <dbReference type="EMBL" id="SVA81630.1"/>
    </source>
</evidence>
<dbReference type="InterPro" id="IPR000587">
    <property type="entry name" value="Creatinase_N"/>
</dbReference>
<gene>
    <name evidence="3" type="ORF">METZ01_LOCUS134484</name>
</gene>
<dbReference type="Pfam" id="PF00557">
    <property type="entry name" value="Peptidase_M24"/>
    <property type="match status" value="1"/>
</dbReference>
<evidence type="ECO:0000259" key="2">
    <source>
        <dbReference type="Pfam" id="PF01321"/>
    </source>
</evidence>
<dbReference type="InterPro" id="IPR036005">
    <property type="entry name" value="Creatinase/aminopeptidase-like"/>
</dbReference>
<dbReference type="InterPro" id="IPR029149">
    <property type="entry name" value="Creatin/AminoP/Spt16_N"/>
</dbReference>
<evidence type="ECO:0008006" key="4">
    <source>
        <dbReference type="Google" id="ProtNLM"/>
    </source>
</evidence>
<dbReference type="PANTHER" id="PTHR46112">
    <property type="entry name" value="AMINOPEPTIDASE"/>
    <property type="match status" value="1"/>
</dbReference>
<dbReference type="EMBL" id="UINC01019293">
    <property type="protein sequence ID" value="SVA81630.1"/>
    <property type="molecule type" value="Genomic_DNA"/>
</dbReference>
<dbReference type="SUPFAM" id="SSF53092">
    <property type="entry name" value="Creatinase/prolidase N-terminal domain"/>
    <property type="match status" value="1"/>
</dbReference>
<evidence type="ECO:0000259" key="1">
    <source>
        <dbReference type="Pfam" id="PF00557"/>
    </source>
</evidence>
<name>A0A381YXF2_9ZZZZ</name>
<reference evidence="3" key="1">
    <citation type="submission" date="2018-05" db="EMBL/GenBank/DDBJ databases">
        <authorList>
            <person name="Lanie J.A."/>
            <person name="Ng W.-L."/>
            <person name="Kazmierczak K.M."/>
            <person name="Andrzejewski T.M."/>
            <person name="Davidsen T.M."/>
            <person name="Wayne K.J."/>
            <person name="Tettelin H."/>
            <person name="Glass J.I."/>
            <person name="Rusch D."/>
            <person name="Podicherti R."/>
            <person name="Tsui H.-C.T."/>
            <person name="Winkler M.E."/>
        </authorList>
    </citation>
    <scope>NUCLEOTIDE SEQUENCE</scope>
</reference>
<feature type="domain" description="Creatinase N-terminal" evidence="2">
    <location>
        <begin position="2"/>
        <end position="147"/>
    </location>
</feature>
<proteinExistence type="predicted"/>
<organism evidence="3">
    <name type="scientific">marine metagenome</name>
    <dbReference type="NCBI Taxonomy" id="408172"/>
    <lineage>
        <taxon>unclassified sequences</taxon>
        <taxon>metagenomes</taxon>
        <taxon>ecological metagenomes</taxon>
    </lineage>
</organism>
<protein>
    <recommendedName>
        <fullName evidence="4">Peptidase M24 domain-containing protein</fullName>
    </recommendedName>
</protein>
<dbReference type="PANTHER" id="PTHR46112:SF2">
    <property type="entry name" value="XAA-PRO AMINOPEPTIDASE P-RELATED"/>
    <property type="match status" value="1"/>
</dbReference>
<feature type="domain" description="Peptidase M24" evidence="1">
    <location>
        <begin position="156"/>
        <end position="358"/>
    </location>
</feature>